<accession>A0A6M0QCY8</accession>
<dbReference type="RefSeq" id="WP_163182077.1">
    <property type="nucleotide sequence ID" value="NZ_JAAIWM010000016.1"/>
</dbReference>
<dbReference type="Proteomes" id="UP000481043">
    <property type="component" value="Unassembled WGS sequence"/>
</dbReference>
<name>A0A6M0QCY8_9BACI</name>
<comment type="caution">
    <text evidence="1">The sequence shown here is derived from an EMBL/GenBank/DDBJ whole genome shotgun (WGS) entry which is preliminary data.</text>
</comment>
<reference evidence="1 2" key="1">
    <citation type="submission" date="2020-02" db="EMBL/GenBank/DDBJ databases">
        <title>Bacillus aquiflavi sp. nov., isolated from yellow water of strong flavor Chinese baijiu in Yibin region of China.</title>
        <authorList>
            <person name="Xie J."/>
        </authorList>
    </citation>
    <scope>NUCLEOTIDE SEQUENCE [LARGE SCALE GENOMIC DNA]</scope>
    <source>
        <strain evidence="1 2">SA4</strain>
    </source>
</reference>
<evidence type="ECO:0000313" key="2">
    <source>
        <dbReference type="Proteomes" id="UP000481043"/>
    </source>
</evidence>
<protein>
    <submittedName>
        <fullName evidence="1">Uncharacterized protein</fullName>
    </submittedName>
</protein>
<proteinExistence type="predicted"/>
<organism evidence="1 2">
    <name type="scientific">Bacillus mesophilus</name>
    <dbReference type="NCBI Taxonomy" id="1808955"/>
    <lineage>
        <taxon>Bacteria</taxon>
        <taxon>Bacillati</taxon>
        <taxon>Bacillota</taxon>
        <taxon>Bacilli</taxon>
        <taxon>Bacillales</taxon>
        <taxon>Bacillaceae</taxon>
        <taxon>Bacillus</taxon>
    </lineage>
</organism>
<dbReference type="AlphaFoldDB" id="A0A6M0QCY8"/>
<sequence>MLFRKLFFKKYDEFALKLGFSDWRIAYENTFFIYRIPEDAQWNATQLPNKSWAVWNDIGQPPYSFKVFETWKEAIRYLRNLFDDSELPEHYWYPEGFDLEENVFKSLPNKEKKL</sequence>
<keyword evidence="2" id="KW-1185">Reference proteome</keyword>
<dbReference type="EMBL" id="JAAIWM010000016">
    <property type="protein sequence ID" value="NEY74214.1"/>
    <property type="molecule type" value="Genomic_DNA"/>
</dbReference>
<gene>
    <name evidence="1" type="ORF">G4D63_21190</name>
</gene>
<evidence type="ECO:0000313" key="1">
    <source>
        <dbReference type="EMBL" id="NEY74214.1"/>
    </source>
</evidence>